<evidence type="ECO:0000313" key="2">
    <source>
        <dbReference type="Proteomes" id="UP000713880"/>
    </source>
</evidence>
<comment type="caution">
    <text evidence="1">The sequence shown here is derived from an EMBL/GenBank/DDBJ whole genome shotgun (WGS) entry which is preliminary data.</text>
</comment>
<accession>A0A939BCP3</accession>
<organism evidence="1 2">
    <name type="scientific">Mordavella massiliensis</name>
    <dbReference type="NCBI Taxonomy" id="1871024"/>
    <lineage>
        <taxon>Bacteria</taxon>
        <taxon>Bacillati</taxon>
        <taxon>Bacillota</taxon>
        <taxon>Clostridia</taxon>
        <taxon>Eubacteriales</taxon>
        <taxon>Clostridiaceae</taxon>
        <taxon>Mordavella</taxon>
    </lineage>
</organism>
<dbReference type="EMBL" id="JACJLV010000037">
    <property type="protein sequence ID" value="MBM6827485.1"/>
    <property type="molecule type" value="Genomic_DNA"/>
</dbReference>
<reference evidence="1" key="1">
    <citation type="submission" date="2020-08" db="EMBL/GenBank/DDBJ databases">
        <authorList>
            <person name="Cejkova D."/>
            <person name="Kubasova T."/>
            <person name="Jahodarova E."/>
            <person name="Rychlik I."/>
        </authorList>
    </citation>
    <scope>NUCLEOTIDE SEQUENCE</scope>
    <source>
        <strain evidence="1">An420c</strain>
    </source>
</reference>
<name>A0A939BCP3_9CLOT</name>
<evidence type="ECO:0000313" key="1">
    <source>
        <dbReference type="EMBL" id="MBM6827485.1"/>
    </source>
</evidence>
<dbReference type="RefSeq" id="WP_204909496.1">
    <property type="nucleotide sequence ID" value="NZ_JACJLV010000037.1"/>
</dbReference>
<sequence>MRISRKLEYRNQRYYGTIRISGEINPYADDKNYVPKILYMKVWSDNKKKCEELVEYIVEPWQSSLCYISLFYDVFKRIKRRNIKAEKVIDSYIRICASKAILESVRIPLISIFEQNAVDIEVKIGKLVVNRIASLGKGIQAQTYRELHYFSLFGVGKDTMEDYVKSGYLEQAVFFGILYQTPLRIGEIFELGRECLKGRTLHASSLKVKDKKMSYRLNRKLCKMIRALSRGREKIFKLDLRYYVSCVPRECGNSAHEFRQAYLMRKIWLDEEKHNRLPLY</sequence>
<reference evidence="1" key="2">
    <citation type="journal article" date="2021" name="Sci. Rep.">
        <title>The distribution of antibiotic resistance genes in chicken gut microbiota commensals.</title>
        <authorList>
            <person name="Juricova H."/>
            <person name="Matiasovicova J."/>
            <person name="Kubasova T."/>
            <person name="Cejkova D."/>
            <person name="Rychlik I."/>
        </authorList>
    </citation>
    <scope>NUCLEOTIDE SEQUENCE</scope>
    <source>
        <strain evidence="1">An420c</strain>
    </source>
</reference>
<protein>
    <submittedName>
        <fullName evidence="1">Uncharacterized protein</fullName>
    </submittedName>
</protein>
<dbReference type="AlphaFoldDB" id="A0A939BCP3"/>
<dbReference type="Proteomes" id="UP000713880">
    <property type="component" value="Unassembled WGS sequence"/>
</dbReference>
<keyword evidence="2" id="KW-1185">Reference proteome</keyword>
<gene>
    <name evidence="1" type="ORF">H6A13_10335</name>
</gene>
<proteinExistence type="predicted"/>